<evidence type="ECO:0000256" key="1">
    <source>
        <dbReference type="ARBA" id="ARBA00004651"/>
    </source>
</evidence>
<dbReference type="KEGG" id="hcv:FTV88_2292"/>
<organism evidence="13 14">
    <name type="scientific">Heliorestis convoluta</name>
    <dbReference type="NCBI Taxonomy" id="356322"/>
    <lineage>
        <taxon>Bacteria</taxon>
        <taxon>Bacillati</taxon>
        <taxon>Bacillota</taxon>
        <taxon>Clostridia</taxon>
        <taxon>Eubacteriales</taxon>
        <taxon>Heliobacteriaceae</taxon>
        <taxon>Heliorestis</taxon>
    </lineage>
</organism>
<dbReference type="Proteomes" id="UP000366051">
    <property type="component" value="Chromosome"/>
</dbReference>
<keyword evidence="5 10" id="KW-1133">Transmembrane helix</keyword>
<evidence type="ECO:0000256" key="6">
    <source>
        <dbReference type="ARBA" id="ARBA00023136"/>
    </source>
</evidence>
<dbReference type="CDD" id="cd12912">
    <property type="entry name" value="PDC2_MCP_like"/>
    <property type="match status" value="1"/>
</dbReference>
<dbReference type="EMBL" id="CP045875">
    <property type="protein sequence ID" value="QGG48390.1"/>
    <property type="molecule type" value="Genomic_DNA"/>
</dbReference>
<dbReference type="GO" id="GO:0006935">
    <property type="term" value="P:chemotaxis"/>
    <property type="evidence" value="ECO:0007669"/>
    <property type="project" value="UniProtKB-KW"/>
</dbReference>
<dbReference type="PROSITE" id="PS50885">
    <property type="entry name" value="HAMP"/>
    <property type="match status" value="1"/>
</dbReference>
<keyword evidence="14" id="KW-1185">Reference proteome</keyword>
<dbReference type="GO" id="GO:0007165">
    <property type="term" value="P:signal transduction"/>
    <property type="evidence" value="ECO:0007669"/>
    <property type="project" value="UniProtKB-KW"/>
</dbReference>
<dbReference type="InterPro" id="IPR004089">
    <property type="entry name" value="MCPsignal_dom"/>
</dbReference>
<dbReference type="CDD" id="cd12914">
    <property type="entry name" value="PDC1_DGC_like"/>
    <property type="match status" value="1"/>
</dbReference>
<evidence type="ECO:0000313" key="13">
    <source>
        <dbReference type="EMBL" id="QGG48390.1"/>
    </source>
</evidence>
<keyword evidence="7 9" id="KW-0807">Transducer</keyword>
<dbReference type="Gene3D" id="1.10.287.950">
    <property type="entry name" value="Methyl-accepting chemotaxis protein"/>
    <property type="match status" value="1"/>
</dbReference>
<keyword evidence="4 10" id="KW-0812">Transmembrane</keyword>
<dbReference type="InterPro" id="IPR029151">
    <property type="entry name" value="Sensor-like_sf"/>
</dbReference>
<evidence type="ECO:0000256" key="4">
    <source>
        <dbReference type="ARBA" id="ARBA00022692"/>
    </source>
</evidence>
<name>A0A5Q2N811_9FIRM</name>
<gene>
    <name evidence="13" type="ORF">FTV88_2292</name>
</gene>
<comment type="similarity">
    <text evidence="8">Belongs to the methyl-accepting chemotaxis (MCP) protein family.</text>
</comment>
<comment type="subcellular location">
    <subcellularLocation>
        <location evidence="1">Cell membrane</location>
        <topology evidence="1">Multi-pass membrane protein</topology>
    </subcellularLocation>
</comment>
<evidence type="ECO:0000256" key="7">
    <source>
        <dbReference type="ARBA" id="ARBA00023224"/>
    </source>
</evidence>
<dbReference type="PANTHER" id="PTHR32089:SF112">
    <property type="entry name" value="LYSOZYME-LIKE PROTEIN-RELATED"/>
    <property type="match status" value="1"/>
</dbReference>
<keyword evidence="3" id="KW-0145">Chemotaxis</keyword>
<evidence type="ECO:0000256" key="5">
    <source>
        <dbReference type="ARBA" id="ARBA00022989"/>
    </source>
</evidence>
<dbReference type="OrthoDB" id="243053at2"/>
<dbReference type="SMART" id="SM00283">
    <property type="entry name" value="MA"/>
    <property type="match status" value="1"/>
</dbReference>
<feature type="domain" description="Methyl-accepting transducer" evidence="11">
    <location>
        <begin position="388"/>
        <end position="624"/>
    </location>
</feature>
<dbReference type="GO" id="GO:0005886">
    <property type="term" value="C:plasma membrane"/>
    <property type="evidence" value="ECO:0007669"/>
    <property type="project" value="UniProtKB-SubCell"/>
</dbReference>
<dbReference type="Gene3D" id="3.30.450.20">
    <property type="entry name" value="PAS domain"/>
    <property type="match status" value="1"/>
</dbReference>
<evidence type="ECO:0000259" key="12">
    <source>
        <dbReference type="PROSITE" id="PS50885"/>
    </source>
</evidence>
<dbReference type="SUPFAM" id="SSF103190">
    <property type="entry name" value="Sensory domain-like"/>
    <property type="match status" value="1"/>
</dbReference>
<feature type="domain" description="HAMP" evidence="12">
    <location>
        <begin position="317"/>
        <end position="369"/>
    </location>
</feature>
<evidence type="ECO:0000256" key="9">
    <source>
        <dbReference type="PROSITE-ProRule" id="PRU00284"/>
    </source>
</evidence>
<dbReference type="InterPro" id="IPR033479">
    <property type="entry name" value="dCache_1"/>
</dbReference>
<evidence type="ECO:0000256" key="3">
    <source>
        <dbReference type="ARBA" id="ARBA00022500"/>
    </source>
</evidence>
<dbReference type="SUPFAM" id="SSF58104">
    <property type="entry name" value="Methyl-accepting chemotaxis protein (MCP) signaling domain"/>
    <property type="match status" value="1"/>
</dbReference>
<sequence>MQKSLLKKMVAFSLLITIVPVLLSMLLMFWQVRSEMVSNQEERIQENLEGQIRLLENIFSETKNKGLIISQEQNIKESLFIAWQGNNVKEESLASLSSYLQNLFIVEEGLYENIFVVARNGQILADSLDGSSVGLSMSHYDFFGPVLSGRTHTSRVMESPISGRPILIVGVPVYSPYDPNRTIGAIALAVEFQQISEPIIERRLGKSGYSFVANDTGMVLAHPDSEKILAYDLTEQTNGLEIIPNTIEEKTGALTYNEEGSTRWALFSAIDGAPIVVVSTIDQNEFMERFQNMILIIATVTTVLVIVTGLAAMVFSKNLSNSLRDLRKAMAYGAAGRLTARAETDAQDERAGLVKAFNAMMIRQSQVVGTVRRSSDELAAFSEEMVSTTSDVNKAIAEMSNNMEQMAIDAEYGAESVVEVSQVLVELSSLIQIAREAGNVVEEKSQITFSEAQKGKQTVDETIAGMNNIQRRAQEIESIIARLNTYTQQIGTITATITGIAEQTNLLALNAAIEAARAGEQGRGFAVVADEVRKLAEEASKGATEVTSLLQKVQGETEKAVVATQSSRKDVERGVIAVQDSGEVLEKIVEAIEKAVVEVKRIGEITNEKVASSEKIVELINQVASVIEKTSYSASNVAAASEEAAAAMESLAKGSEEVQAMAGELSDAVTFFKMDDDVGNKK</sequence>
<evidence type="ECO:0000313" key="14">
    <source>
        <dbReference type="Proteomes" id="UP000366051"/>
    </source>
</evidence>
<evidence type="ECO:0000256" key="8">
    <source>
        <dbReference type="ARBA" id="ARBA00029447"/>
    </source>
</evidence>
<dbReference type="AlphaFoldDB" id="A0A5Q2N811"/>
<accession>A0A5Q2N811</accession>
<proteinExistence type="inferred from homology"/>
<dbReference type="CDD" id="cd11386">
    <property type="entry name" value="MCP_signal"/>
    <property type="match status" value="1"/>
</dbReference>
<evidence type="ECO:0000259" key="11">
    <source>
        <dbReference type="PROSITE" id="PS50111"/>
    </source>
</evidence>
<dbReference type="Pfam" id="PF02743">
    <property type="entry name" value="dCache_1"/>
    <property type="match status" value="1"/>
</dbReference>
<evidence type="ECO:0000256" key="2">
    <source>
        <dbReference type="ARBA" id="ARBA00022475"/>
    </source>
</evidence>
<reference evidence="14" key="1">
    <citation type="submission" date="2019-11" db="EMBL/GenBank/DDBJ databases">
        <title>Genome sequence of Heliorestis convoluta strain HH, an alkaliphilic and minimalistic phototrophic bacterium from a soda lake in Egypt.</title>
        <authorList>
            <person name="Dewey E.D."/>
            <person name="Stokes L.M."/>
            <person name="Burchell B.M."/>
            <person name="Shaffer K.N."/>
            <person name="Huntington A.M."/>
            <person name="Baker J.M."/>
            <person name="Nadendla S."/>
            <person name="Giglio M.G."/>
            <person name="Touchman J.W."/>
            <person name="Blankenship R.E."/>
            <person name="Madigan M.T."/>
            <person name="Sattley W.M."/>
        </authorList>
    </citation>
    <scope>NUCLEOTIDE SEQUENCE [LARGE SCALE GENOMIC DNA]</scope>
    <source>
        <strain evidence="14">HH</strain>
    </source>
</reference>
<keyword evidence="2" id="KW-1003">Cell membrane</keyword>
<dbReference type="PROSITE" id="PS50111">
    <property type="entry name" value="CHEMOTAXIS_TRANSDUC_2"/>
    <property type="match status" value="1"/>
</dbReference>
<dbReference type="Pfam" id="PF00015">
    <property type="entry name" value="MCPsignal"/>
    <property type="match status" value="1"/>
</dbReference>
<keyword evidence="6 10" id="KW-0472">Membrane</keyword>
<evidence type="ECO:0000256" key="10">
    <source>
        <dbReference type="SAM" id="Phobius"/>
    </source>
</evidence>
<protein>
    <submittedName>
        <fullName evidence="13">Methyl-accepting chemotaxis protein</fullName>
    </submittedName>
</protein>
<dbReference type="RefSeq" id="WP_153725576.1">
    <property type="nucleotide sequence ID" value="NZ_CP045875.1"/>
</dbReference>
<dbReference type="PANTHER" id="PTHR32089">
    <property type="entry name" value="METHYL-ACCEPTING CHEMOTAXIS PROTEIN MCPB"/>
    <property type="match status" value="1"/>
</dbReference>
<feature type="transmembrane region" description="Helical" evidence="10">
    <location>
        <begin position="293"/>
        <end position="315"/>
    </location>
</feature>
<dbReference type="InterPro" id="IPR003660">
    <property type="entry name" value="HAMP_dom"/>
</dbReference>